<evidence type="ECO:0000259" key="8">
    <source>
        <dbReference type="Pfam" id="PF04551"/>
    </source>
</evidence>
<evidence type="ECO:0000256" key="4">
    <source>
        <dbReference type="ARBA" id="ARBA00023004"/>
    </source>
</evidence>
<dbReference type="NCBIfam" id="NF001540">
    <property type="entry name" value="PRK00366.1"/>
    <property type="match status" value="1"/>
</dbReference>
<evidence type="ECO:0000256" key="3">
    <source>
        <dbReference type="ARBA" id="ARBA00023002"/>
    </source>
</evidence>
<comment type="cofactor">
    <cofactor evidence="7">
        <name>[4Fe-4S] cluster</name>
        <dbReference type="ChEBI" id="CHEBI:49883"/>
    </cofactor>
    <text evidence="7">Binds 1 [4Fe-4S] cluster.</text>
</comment>
<name>A0A1I4TEY4_9BACT</name>
<dbReference type="STRING" id="39841.SAMN05660836_01380"/>
<keyword evidence="5 7" id="KW-0411">Iron-sulfur</keyword>
<keyword evidence="2 7" id="KW-0479">Metal-binding</keyword>
<dbReference type="SUPFAM" id="SSF51717">
    <property type="entry name" value="Dihydropteroate synthetase-like"/>
    <property type="match status" value="1"/>
</dbReference>
<dbReference type="GO" id="GO:0046429">
    <property type="term" value="F:4-hydroxy-3-methylbut-2-en-1-yl diphosphate synthase activity (ferredoxin)"/>
    <property type="evidence" value="ECO:0007669"/>
    <property type="project" value="UniProtKB-UniRule"/>
</dbReference>
<dbReference type="InterPro" id="IPR058578">
    <property type="entry name" value="IspG_TIM"/>
</dbReference>
<dbReference type="PIRSF" id="PIRSF004640">
    <property type="entry name" value="IspG"/>
    <property type="match status" value="1"/>
</dbReference>
<comment type="function">
    <text evidence="7">Converts 2C-methyl-D-erythritol 2,4-cyclodiphosphate (ME-2,4cPP) into 1-hydroxy-2-methyl-2-(E)-butenyl 4-diphosphate.</text>
</comment>
<dbReference type="GO" id="GO:0005506">
    <property type="term" value="F:iron ion binding"/>
    <property type="evidence" value="ECO:0007669"/>
    <property type="project" value="InterPro"/>
</dbReference>
<accession>A0A1I4TEY4</accession>
<sequence length="362" mass="39166">MIHSRIGSRRTKKIYVGSVAIGGDAPVVVQSMTNTDTRDFDATVSQIRRLEARGCEVVRVAVPDMDAASTLERIKKAISIPLIADIHFDYRLALAALRAGVDGLRLNPGNIGGREKIRRVVKEALDRRVPIRVGVNSGSLEKDILARYGRPSPEALVESALRNVRILEDEGFNLIKISIKSSSVMDTIRAYMLLSEKVDYPLHLGVTEAGTLVQGAVKSAVGLGVLLYHGIGDTIRVSITGPPEEEMPIAYGILRSLGLRERGVEVISCPTCGRTEIDVLTLACEIEKRTATIKKPLKVAVMGCVVNGPGEAREADVGIAGGRGKGIIFKKGRVVKKIAEAELLYALLREIEELTGEPLCRT</sequence>
<keyword evidence="11" id="KW-1185">Reference proteome</keyword>
<dbReference type="SUPFAM" id="SSF56014">
    <property type="entry name" value="Nitrite and sulphite reductase 4Fe-4S domain-like"/>
    <property type="match status" value="1"/>
</dbReference>
<dbReference type="Gene3D" id="3.30.413.10">
    <property type="entry name" value="Sulfite Reductase Hemoprotein, domain 1"/>
    <property type="match status" value="1"/>
</dbReference>
<keyword evidence="1 7" id="KW-0004">4Fe-4S</keyword>
<proteinExistence type="inferred from homology"/>
<feature type="binding site" evidence="7">
    <location>
        <position position="311"/>
    </location>
    <ligand>
        <name>[4Fe-4S] cluster</name>
        <dbReference type="ChEBI" id="CHEBI:49883"/>
    </ligand>
</feature>
<evidence type="ECO:0000256" key="7">
    <source>
        <dbReference type="HAMAP-Rule" id="MF_00159"/>
    </source>
</evidence>
<dbReference type="EC" id="1.17.7.3" evidence="7"/>
<gene>
    <name evidence="7" type="primary">ispG</name>
    <name evidence="10" type="ORF">SAMN05660836_01380</name>
</gene>
<dbReference type="UniPathway" id="UPA00056">
    <property type="reaction ID" value="UER00096"/>
</dbReference>
<evidence type="ECO:0000256" key="5">
    <source>
        <dbReference type="ARBA" id="ARBA00023014"/>
    </source>
</evidence>
<feature type="binding site" evidence="7">
    <location>
        <position position="269"/>
    </location>
    <ligand>
        <name>[4Fe-4S] cluster</name>
        <dbReference type="ChEBI" id="CHEBI:49883"/>
    </ligand>
</feature>
<dbReference type="Pfam" id="PF26540">
    <property type="entry name" value="GcpE_C"/>
    <property type="match status" value="1"/>
</dbReference>
<dbReference type="HAMAP" id="MF_00159">
    <property type="entry name" value="IspG"/>
    <property type="match status" value="1"/>
</dbReference>
<evidence type="ECO:0000313" key="11">
    <source>
        <dbReference type="Proteomes" id="UP000199611"/>
    </source>
</evidence>
<feature type="binding site" evidence="7">
    <location>
        <position position="272"/>
    </location>
    <ligand>
        <name>[4Fe-4S] cluster</name>
        <dbReference type="ChEBI" id="CHEBI:49883"/>
    </ligand>
</feature>
<dbReference type="FunFam" id="3.20.20.20:FF:000001">
    <property type="entry name" value="4-hydroxy-3-methylbut-2-en-1-yl diphosphate synthase (flavodoxin)"/>
    <property type="match status" value="1"/>
</dbReference>
<feature type="binding site" evidence="7">
    <location>
        <position position="304"/>
    </location>
    <ligand>
        <name>[4Fe-4S] cluster</name>
        <dbReference type="ChEBI" id="CHEBI:49883"/>
    </ligand>
</feature>
<dbReference type="GO" id="GO:0016114">
    <property type="term" value="P:terpenoid biosynthetic process"/>
    <property type="evidence" value="ECO:0007669"/>
    <property type="project" value="InterPro"/>
</dbReference>
<comment type="similarity">
    <text evidence="7">Belongs to the IspG family.</text>
</comment>
<dbReference type="InterPro" id="IPR045854">
    <property type="entry name" value="NO2/SO3_Rdtase_4Fe4S_sf"/>
</dbReference>
<feature type="domain" description="IspG TIM-barrel" evidence="8">
    <location>
        <begin position="11"/>
        <end position="250"/>
    </location>
</feature>
<dbReference type="PANTHER" id="PTHR30454:SF0">
    <property type="entry name" value="4-HYDROXY-3-METHYLBUT-2-EN-1-YL DIPHOSPHATE SYNTHASE (FERREDOXIN), CHLOROPLASTIC"/>
    <property type="match status" value="1"/>
</dbReference>
<feature type="domain" description="IspG C-terminal" evidence="9">
    <location>
        <begin position="265"/>
        <end position="353"/>
    </location>
</feature>
<dbReference type="InterPro" id="IPR011005">
    <property type="entry name" value="Dihydropteroate_synth-like_sf"/>
</dbReference>
<evidence type="ECO:0000256" key="6">
    <source>
        <dbReference type="ARBA" id="ARBA00023229"/>
    </source>
</evidence>
<dbReference type="InterPro" id="IPR016425">
    <property type="entry name" value="IspG_bac"/>
</dbReference>
<dbReference type="InterPro" id="IPR058579">
    <property type="entry name" value="IspG_C"/>
</dbReference>
<evidence type="ECO:0000313" key="10">
    <source>
        <dbReference type="EMBL" id="SFM75262.1"/>
    </source>
</evidence>
<protein>
    <recommendedName>
        <fullName evidence="7">4-hydroxy-3-methylbut-2-en-1-yl diphosphate synthase (flavodoxin)</fullName>
        <ecNumber evidence="7">1.17.7.3</ecNumber>
    </recommendedName>
    <alternativeName>
        <fullName evidence="7">1-hydroxy-2-methyl-2-(E)-butenyl 4-diphosphate synthase</fullName>
    </alternativeName>
</protein>
<evidence type="ECO:0000256" key="1">
    <source>
        <dbReference type="ARBA" id="ARBA00022485"/>
    </source>
</evidence>
<dbReference type="RefSeq" id="WP_093394515.1">
    <property type="nucleotide sequence ID" value="NZ_FOUU01000003.1"/>
</dbReference>
<dbReference type="PANTHER" id="PTHR30454">
    <property type="entry name" value="4-HYDROXY-3-METHYLBUT-2-EN-1-YL DIPHOSPHATE SYNTHASE"/>
    <property type="match status" value="1"/>
</dbReference>
<dbReference type="OrthoDB" id="9803214at2"/>
<dbReference type="GO" id="GO:0051539">
    <property type="term" value="F:4 iron, 4 sulfur cluster binding"/>
    <property type="evidence" value="ECO:0007669"/>
    <property type="project" value="UniProtKB-UniRule"/>
</dbReference>
<evidence type="ECO:0000256" key="2">
    <source>
        <dbReference type="ARBA" id="ARBA00022723"/>
    </source>
</evidence>
<dbReference type="EMBL" id="FOUU01000003">
    <property type="protein sequence ID" value="SFM75262.1"/>
    <property type="molecule type" value="Genomic_DNA"/>
</dbReference>
<dbReference type="GO" id="GO:0141197">
    <property type="term" value="F:4-hydroxy-3-methylbut-2-enyl-diphosphate synthase activity (flavodoxin)"/>
    <property type="evidence" value="ECO:0007669"/>
    <property type="project" value="UniProtKB-EC"/>
</dbReference>
<dbReference type="Pfam" id="PF04551">
    <property type="entry name" value="GcpE"/>
    <property type="match status" value="1"/>
</dbReference>
<evidence type="ECO:0000259" key="9">
    <source>
        <dbReference type="Pfam" id="PF26540"/>
    </source>
</evidence>
<dbReference type="AlphaFoldDB" id="A0A1I4TEY4"/>
<keyword evidence="4 7" id="KW-0408">Iron</keyword>
<keyword evidence="6 7" id="KW-0414">Isoprene biosynthesis</keyword>
<organism evidence="10 11">
    <name type="scientific">Thermodesulforhabdus norvegica</name>
    <dbReference type="NCBI Taxonomy" id="39841"/>
    <lineage>
        <taxon>Bacteria</taxon>
        <taxon>Pseudomonadati</taxon>
        <taxon>Thermodesulfobacteriota</taxon>
        <taxon>Syntrophobacteria</taxon>
        <taxon>Syntrophobacterales</taxon>
        <taxon>Thermodesulforhabdaceae</taxon>
        <taxon>Thermodesulforhabdus</taxon>
    </lineage>
</organism>
<keyword evidence="3 7" id="KW-0560">Oxidoreductase</keyword>
<reference evidence="10 11" key="1">
    <citation type="submission" date="2016-10" db="EMBL/GenBank/DDBJ databases">
        <authorList>
            <person name="de Groot N.N."/>
        </authorList>
    </citation>
    <scope>NUCLEOTIDE SEQUENCE [LARGE SCALE GENOMIC DNA]</scope>
    <source>
        <strain evidence="10 11">DSM 9990</strain>
    </source>
</reference>
<dbReference type="InterPro" id="IPR004588">
    <property type="entry name" value="IspG_bac-typ"/>
</dbReference>
<dbReference type="GO" id="GO:0019288">
    <property type="term" value="P:isopentenyl diphosphate biosynthetic process, methylerythritol 4-phosphate pathway"/>
    <property type="evidence" value="ECO:0007669"/>
    <property type="project" value="UniProtKB-UniRule"/>
</dbReference>
<dbReference type="NCBIfam" id="TIGR00612">
    <property type="entry name" value="ispG_gcpE"/>
    <property type="match status" value="1"/>
</dbReference>
<comment type="catalytic activity">
    <reaction evidence="7">
        <text>(2E)-4-hydroxy-3-methylbut-2-enyl diphosphate + oxidized [flavodoxin] + H2O + 2 H(+) = 2-C-methyl-D-erythritol 2,4-cyclic diphosphate + reduced [flavodoxin]</text>
        <dbReference type="Rhea" id="RHEA:43604"/>
        <dbReference type="Rhea" id="RHEA-COMP:10622"/>
        <dbReference type="Rhea" id="RHEA-COMP:10623"/>
        <dbReference type="ChEBI" id="CHEBI:15377"/>
        <dbReference type="ChEBI" id="CHEBI:15378"/>
        <dbReference type="ChEBI" id="CHEBI:57618"/>
        <dbReference type="ChEBI" id="CHEBI:58210"/>
        <dbReference type="ChEBI" id="CHEBI:58483"/>
        <dbReference type="ChEBI" id="CHEBI:128753"/>
        <dbReference type="EC" id="1.17.7.3"/>
    </reaction>
</comment>
<comment type="pathway">
    <text evidence="7">Isoprenoid biosynthesis; isopentenyl diphosphate biosynthesis via DXP pathway; isopentenyl diphosphate from 1-deoxy-D-xylulose 5-phosphate: step 5/6.</text>
</comment>
<dbReference type="Gene3D" id="3.20.20.20">
    <property type="entry name" value="Dihydropteroate synthase-like"/>
    <property type="match status" value="1"/>
</dbReference>
<dbReference type="Proteomes" id="UP000199611">
    <property type="component" value="Unassembled WGS sequence"/>
</dbReference>